<comment type="caution">
    <text evidence="2">The sequence shown here is derived from an EMBL/GenBank/DDBJ whole genome shotgun (WGS) entry which is preliminary data.</text>
</comment>
<evidence type="ECO:0000256" key="1">
    <source>
        <dbReference type="SAM" id="SignalP"/>
    </source>
</evidence>
<accession>A0A4R4EE71</accession>
<feature type="chain" id="PRO_5038546774" evidence="1">
    <location>
        <begin position="21"/>
        <end position="140"/>
    </location>
</feature>
<keyword evidence="3" id="KW-1185">Reference proteome</keyword>
<dbReference type="EMBL" id="SKFG01000013">
    <property type="protein sequence ID" value="TCZ76315.1"/>
    <property type="molecule type" value="Genomic_DNA"/>
</dbReference>
<name>A0A4R4EE71_9BACL</name>
<dbReference type="Proteomes" id="UP000295418">
    <property type="component" value="Unassembled WGS sequence"/>
</dbReference>
<sequence length="140" mass="15212">MSPRRMFMVGTMAFTIALSAALWNNENINTLSSTDQTDSVTNQRDENGQADHIVAKDPLLQILGLSSDEEMYSALSNGQTLADIASDHEADIEQVIKLQTSQMTEQLDQRLASGSITAEVYEAQKAELASVITGSVYGQL</sequence>
<dbReference type="RefSeq" id="WP_132418682.1">
    <property type="nucleotide sequence ID" value="NZ_SKFG01000013.1"/>
</dbReference>
<reference evidence="2 3" key="1">
    <citation type="submission" date="2019-03" db="EMBL/GenBank/DDBJ databases">
        <authorList>
            <person name="Kim M.K.M."/>
        </authorList>
    </citation>
    <scope>NUCLEOTIDE SEQUENCE [LARGE SCALE GENOMIC DNA]</scope>
    <source>
        <strain evidence="2 3">18JY21-1</strain>
    </source>
</reference>
<protein>
    <submittedName>
        <fullName evidence="2">SHOCT domain-containing protein</fullName>
    </submittedName>
</protein>
<keyword evidence="1" id="KW-0732">Signal</keyword>
<gene>
    <name evidence="2" type="ORF">E0485_14025</name>
</gene>
<evidence type="ECO:0000313" key="2">
    <source>
        <dbReference type="EMBL" id="TCZ76315.1"/>
    </source>
</evidence>
<organism evidence="2 3">
    <name type="scientific">Paenibacillus albiflavus</name>
    <dbReference type="NCBI Taxonomy" id="2545760"/>
    <lineage>
        <taxon>Bacteria</taxon>
        <taxon>Bacillati</taxon>
        <taxon>Bacillota</taxon>
        <taxon>Bacilli</taxon>
        <taxon>Bacillales</taxon>
        <taxon>Paenibacillaceae</taxon>
        <taxon>Paenibacillus</taxon>
    </lineage>
</organism>
<proteinExistence type="predicted"/>
<evidence type="ECO:0000313" key="3">
    <source>
        <dbReference type="Proteomes" id="UP000295418"/>
    </source>
</evidence>
<dbReference type="AlphaFoldDB" id="A0A4R4EE71"/>
<feature type="signal peptide" evidence="1">
    <location>
        <begin position="1"/>
        <end position="20"/>
    </location>
</feature>
<dbReference type="OrthoDB" id="2678828at2"/>